<dbReference type="InterPro" id="IPR009291">
    <property type="entry name" value="Vps62"/>
</dbReference>
<feature type="chain" id="PRO_5044870350" evidence="2">
    <location>
        <begin position="29"/>
        <end position="576"/>
    </location>
</feature>
<feature type="signal peptide" evidence="2">
    <location>
        <begin position="1"/>
        <end position="28"/>
    </location>
</feature>
<dbReference type="EMBL" id="CAKOAT010675153">
    <property type="protein sequence ID" value="CAH8385712.1"/>
    <property type="molecule type" value="Genomic_DNA"/>
</dbReference>
<evidence type="ECO:0000313" key="4">
    <source>
        <dbReference type="Proteomes" id="UP001642260"/>
    </source>
</evidence>
<comment type="caution">
    <text evidence="3">The sequence shown here is derived from an EMBL/GenBank/DDBJ whole genome shotgun (WGS) entry which is preliminary data.</text>
</comment>
<accession>A0ABC8LQC0</accession>
<evidence type="ECO:0000313" key="3">
    <source>
        <dbReference type="EMBL" id="CAH8385712.1"/>
    </source>
</evidence>
<reference evidence="3 4" key="1">
    <citation type="submission" date="2022-03" db="EMBL/GenBank/DDBJ databases">
        <authorList>
            <person name="Macdonald S."/>
            <person name="Ahmed S."/>
            <person name="Newling K."/>
        </authorList>
    </citation>
    <scope>NUCLEOTIDE SEQUENCE [LARGE SCALE GENOMIC DNA]</scope>
</reference>
<dbReference type="Pfam" id="PF06101">
    <property type="entry name" value="Vps62"/>
    <property type="match status" value="1"/>
</dbReference>
<gene>
    <name evidence="3" type="ORF">ERUC_LOCUS38195</name>
</gene>
<keyword evidence="4" id="KW-1185">Reference proteome</keyword>
<feature type="region of interest" description="Disordered" evidence="1">
    <location>
        <begin position="557"/>
        <end position="576"/>
    </location>
</feature>
<evidence type="ECO:0000256" key="1">
    <source>
        <dbReference type="SAM" id="MobiDB-lite"/>
    </source>
</evidence>
<dbReference type="AlphaFoldDB" id="A0ABC8LQC0"/>
<dbReference type="Proteomes" id="UP001642260">
    <property type="component" value="Unassembled WGS sequence"/>
</dbReference>
<evidence type="ECO:0000256" key="2">
    <source>
        <dbReference type="SAM" id="SignalP"/>
    </source>
</evidence>
<name>A0ABC8LQC0_ERUVS</name>
<protein>
    <submittedName>
        <fullName evidence="3">Uncharacterized protein</fullName>
    </submittedName>
</protein>
<dbReference type="PANTHER" id="PTHR48152">
    <property type="entry name" value="F1C9.34 PROTEIN"/>
    <property type="match status" value="1"/>
</dbReference>
<dbReference type="PANTHER" id="PTHR48152:SF2">
    <property type="entry name" value="F1C9.34 PROTEIN-RELATED"/>
    <property type="match status" value="1"/>
</dbReference>
<proteinExistence type="predicted"/>
<sequence>MQSSNGKAFQLFCLLLFVIVLFVNQLFCIEARANSSLNLRVTGSALPVEATFKFPSPLPVIPQDGERNFGKGKIDLEGLEVIQVSISASTSQRIWRTFENGPDNKGVSIFQPINLPNGFSTLGFYAQPNNRMLFGWVLVAKDLSGNSLRQPLDYIQVGNTNSLPVKQDGPAFFWQPLCPNGYEAVGLFVTTSPQKPPQESISCVGSHLTEQSEADTWVWKLEGIISFSSLKPVNRGTEATGVYTGTFTFQQQNFPPPSLSCLKNRKFYLSNMPSQDQLRPLFQTYSPFIYFHPEEEFLPSSIDWFFSNGALLYQKGNESNPVHVQPNGSNLPQGGSDDDSYWLDYPADKNAREKVKRGDLKNTKVYLHIKPMFGGTFTDIVVWIFSPFNGDARLKILFVKSLSLGDVGEHIGDWEHVTLRISNFNGELWRVYFSEHSGGSLVEACDLEFQNGNKPVVYSSLHGHAMFSRAGLVLQGQDGNGLRNDMARSDKLLDAGVGYEVVAGPGIREPPWVNYFRKWGPIIRYDVEKSIDGIAKTLPAVLRKRFRELVHSIPPEVLQEMGPTGPKVKRSWSADE</sequence>
<keyword evidence="2" id="KW-0732">Signal</keyword>
<organism evidence="3 4">
    <name type="scientific">Eruca vesicaria subsp. sativa</name>
    <name type="common">Garden rocket</name>
    <name type="synonym">Eruca sativa</name>
    <dbReference type="NCBI Taxonomy" id="29727"/>
    <lineage>
        <taxon>Eukaryota</taxon>
        <taxon>Viridiplantae</taxon>
        <taxon>Streptophyta</taxon>
        <taxon>Embryophyta</taxon>
        <taxon>Tracheophyta</taxon>
        <taxon>Spermatophyta</taxon>
        <taxon>Magnoliopsida</taxon>
        <taxon>eudicotyledons</taxon>
        <taxon>Gunneridae</taxon>
        <taxon>Pentapetalae</taxon>
        <taxon>rosids</taxon>
        <taxon>malvids</taxon>
        <taxon>Brassicales</taxon>
        <taxon>Brassicaceae</taxon>
        <taxon>Brassiceae</taxon>
        <taxon>Eruca</taxon>
    </lineage>
</organism>